<evidence type="ECO:0000313" key="2">
    <source>
        <dbReference type="Proteomes" id="UP001597119"/>
    </source>
</evidence>
<accession>A0ABD6CDJ1</accession>
<organism evidence="1 2">
    <name type="scientific">Halorientalis brevis</name>
    <dbReference type="NCBI Taxonomy" id="1126241"/>
    <lineage>
        <taxon>Archaea</taxon>
        <taxon>Methanobacteriati</taxon>
        <taxon>Methanobacteriota</taxon>
        <taxon>Stenosarchaea group</taxon>
        <taxon>Halobacteria</taxon>
        <taxon>Halobacteriales</taxon>
        <taxon>Haloarculaceae</taxon>
        <taxon>Halorientalis</taxon>
    </lineage>
</organism>
<dbReference type="SUPFAM" id="SSF52833">
    <property type="entry name" value="Thioredoxin-like"/>
    <property type="match status" value="1"/>
</dbReference>
<evidence type="ECO:0000313" key="1">
    <source>
        <dbReference type="EMBL" id="MFD1588007.1"/>
    </source>
</evidence>
<keyword evidence="2" id="KW-1185">Reference proteome</keyword>
<reference evidence="1 2" key="1">
    <citation type="journal article" date="2019" name="Int. J. Syst. Evol. Microbiol.">
        <title>The Global Catalogue of Microorganisms (GCM) 10K type strain sequencing project: providing services to taxonomists for standard genome sequencing and annotation.</title>
        <authorList>
            <consortium name="The Broad Institute Genomics Platform"/>
            <consortium name="The Broad Institute Genome Sequencing Center for Infectious Disease"/>
            <person name="Wu L."/>
            <person name="Ma J."/>
        </authorList>
    </citation>
    <scope>NUCLEOTIDE SEQUENCE [LARGE SCALE GENOMIC DNA]</scope>
    <source>
        <strain evidence="1 2">CGMCC 1.12125</strain>
    </source>
</reference>
<dbReference type="InterPro" id="IPR008554">
    <property type="entry name" value="Glutaredoxin-like"/>
</dbReference>
<dbReference type="AlphaFoldDB" id="A0ABD6CDJ1"/>
<sequence>MPAVTVYSRENCHLCDEALETIRAVAEDVSTPVDVEVVDVDEDPALREEYGERVPYVLVDDRPKFKYRVDADELRTALTERN</sequence>
<dbReference type="EMBL" id="JBHUDJ010000006">
    <property type="protein sequence ID" value="MFD1588007.1"/>
    <property type="molecule type" value="Genomic_DNA"/>
</dbReference>
<dbReference type="InterPro" id="IPR036249">
    <property type="entry name" value="Thioredoxin-like_sf"/>
</dbReference>
<protein>
    <submittedName>
        <fullName evidence="1">Glutaredoxin family protein</fullName>
    </submittedName>
</protein>
<dbReference type="Gene3D" id="3.40.30.10">
    <property type="entry name" value="Glutaredoxin"/>
    <property type="match status" value="1"/>
</dbReference>
<comment type="caution">
    <text evidence="1">The sequence shown here is derived from an EMBL/GenBank/DDBJ whole genome shotgun (WGS) entry which is preliminary data.</text>
</comment>
<proteinExistence type="predicted"/>
<dbReference type="Pfam" id="PF05768">
    <property type="entry name" value="Glrx-like"/>
    <property type="match status" value="1"/>
</dbReference>
<gene>
    <name evidence="1" type="ORF">ACFR9U_13550</name>
</gene>
<dbReference type="RefSeq" id="WP_247380224.1">
    <property type="nucleotide sequence ID" value="NZ_JALLGV010000008.1"/>
</dbReference>
<name>A0ABD6CDJ1_9EURY</name>
<dbReference type="Proteomes" id="UP001597119">
    <property type="component" value="Unassembled WGS sequence"/>
</dbReference>